<keyword evidence="1" id="KW-0812">Transmembrane</keyword>
<reference evidence="2" key="1">
    <citation type="submission" date="2022-06" db="EMBL/GenBank/DDBJ databases">
        <title>Vallitalea longa sp. nov., an anaerobic bacterium isolated from marine sediment.</title>
        <authorList>
            <person name="Hirano S."/>
            <person name="Terahara T."/>
            <person name="Mori K."/>
            <person name="Hamada M."/>
            <person name="Matsumoto R."/>
            <person name="Kobayashi T."/>
        </authorList>
    </citation>
    <scope>NUCLEOTIDE SEQUENCE</scope>
    <source>
        <strain evidence="2">SH18-1</strain>
    </source>
</reference>
<evidence type="ECO:0000256" key="1">
    <source>
        <dbReference type="SAM" id="Phobius"/>
    </source>
</evidence>
<feature type="transmembrane region" description="Helical" evidence="1">
    <location>
        <begin position="38"/>
        <end position="55"/>
    </location>
</feature>
<feature type="transmembrane region" description="Helical" evidence="1">
    <location>
        <begin position="61"/>
        <end position="83"/>
    </location>
</feature>
<evidence type="ECO:0000313" key="2">
    <source>
        <dbReference type="EMBL" id="GKX28098.1"/>
    </source>
</evidence>
<keyword evidence="1" id="KW-0472">Membrane</keyword>
<dbReference type="EMBL" id="BRLB01000001">
    <property type="protein sequence ID" value="GKX28098.1"/>
    <property type="molecule type" value="Genomic_DNA"/>
</dbReference>
<accession>A0A9W6DE71</accession>
<dbReference type="Proteomes" id="UP001144256">
    <property type="component" value="Unassembled WGS sequence"/>
</dbReference>
<protein>
    <submittedName>
        <fullName evidence="2">Uncharacterized protein</fullName>
    </submittedName>
</protein>
<feature type="transmembrane region" description="Helical" evidence="1">
    <location>
        <begin position="184"/>
        <end position="202"/>
    </location>
</feature>
<comment type="caution">
    <text evidence="2">The sequence shown here is derived from an EMBL/GenBank/DDBJ whole genome shotgun (WGS) entry which is preliminary data.</text>
</comment>
<proteinExistence type="predicted"/>
<evidence type="ECO:0000313" key="3">
    <source>
        <dbReference type="Proteomes" id="UP001144256"/>
    </source>
</evidence>
<dbReference type="AlphaFoldDB" id="A0A9W6DE71"/>
<feature type="transmembrane region" description="Helical" evidence="1">
    <location>
        <begin position="6"/>
        <end position="26"/>
    </location>
</feature>
<dbReference type="RefSeq" id="WP_281812064.1">
    <property type="nucleotide sequence ID" value="NZ_BRLB01000001.1"/>
</dbReference>
<name>A0A9W6DE71_9FIRM</name>
<sequence length="338" mass="39700">MIFDVSQTISFLIAAILGLISCCMQFQNKRVMLQNNSFLSFIQFIITIYVIFEIYDPNYLPSLTILIVILVLVINYIIIYFVGTTYSVKTKQKELLIKSIDAAISSTLSSKAEREDDDDKTIFSISNSSGKIVLKDTETISGKHSYTIKFKKWKSRDLKKPIIKYIENELTNFDYVKPKRIRDTLCTILFVALVIGCIGLVSESVMKNEKYDLEKEKMPNELYFVNEDYNCNDKDIIKKIHNELQDLYALKDDKLTVDEINEKNNIEYIIEYGHGGNVIYMQEDRMYIYIKYSTVSDRSILHELCYRIHKIYDKSDGVFYRVWYDEELYNYIKDIIDQ</sequence>
<gene>
    <name evidence="2" type="ORF">SH1V18_05780</name>
</gene>
<keyword evidence="1" id="KW-1133">Transmembrane helix</keyword>
<keyword evidence="3" id="KW-1185">Reference proteome</keyword>
<organism evidence="2 3">
    <name type="scientific">Vallitalea longa</name>
    <dbReference type="NCBI Taxonomy" id="2936439"/>
    <lineage>
        <taxon>Bacteria</taxon>
        <taxon>Bacillati</taxon>
        <taxon>Bacillota</taxon>
        <taxon>Clostridia</taxon>
        <taxon>Lachnospirales</taxon>
        <taxon>Vallitaleaceae</taxon>
        <taxon>Vallitalea</taxon>
    </lineage>
</organism>